<sequence length="134" mass="14909">MQEKVAIKYIIHRLSHESRGGLMACLLTLPPLYGVKAPPHCRQPLSGPEIAKVRASLFQINGVKKEPLVLPEPEGVVTTLTEKVYVPVKEHPDVILYRKKCEPNAEHVVFRIVGVANDMLSTYECARSCSIIAH</sequence>
<dbReference type="InterPro" id="IPR036612">
    <property type="entry name" value="KH_dom_type_1_sf"/>
</dbReference>
<proteinExistence type="predicted"/>
<dbReference type="EMBL" id="ODYU01011319">
    <property type="protein sequence ID" value="SOQ56989.1"/>
    <property type="molecule type" value="Genomic_DNA"/>
</dbReference>
<accession>A0A2H1WV92</accession>
<dbReference type="GO" id="GO:0003723">
    <property type="term" value="F:RNA binding"/>
    <property type="evidence" value="ECO:0007669"/>
    <property type="project" value="InterPro"/>
</dbReference>
<name>A0A2H1WV92_SPOFR</name>
<organism evidence="1">
    <name type="scientific">Spodoptera frugiperda</name>
    <name type="common">Fall armyworm</name>
    <dbReference type="NCBI Taxonomy" id="7108"/>
    <lineage>
        <taxon>Eukaryota</taxon>
        <taxon>Metazoa</taxon>
        <taxon>Ecdysozoa</taxon>
        <taxon>Arthropoda</taxon>
        <taxon>Hexapoda</taxon>
        <taxon>Insecta</taxon>
        <taxon>Pterygota</taxon>
        <taxon>Neoptera</taxon>
        <taxon>Endopterygota</taxon>
        <taxon>Lepidoptera</taxon>
        <taxon>Glossata</taxon>
        <taxon>Ditrysia</taxon>
        <taxon>Noctuoidea</taxon>
        <taxon>Noctuidae</taxon>
        <taxon>Amphipyrinae</taxon>
        <taxon>Spodoptera</taxon>
    </lineage>
</organism>
<reference evidence="1" key="1">
    <citation type="submission" date="2016-07" db="EMBL/GenBank/DDBJ databases">
        <authorList>
            <person name="Bretaudeau A."/>
        </authorList>
    </citation>
    <scope>NUCLEOTIDE SEQUENCE</scope>
    <source>
        <strain evidence="1">Rice</strain>
        <tissue evidence="1">Whole body</tissue>
    </source>
</reference>
<dbReference type="OrthoDB" id="6777263at2759"/>
<dbReference type="Gene3D" id="3.30.1370.10">
    <property type="entry name" value="K Homology domain, type 1"/>
    <property type="match status" value="1"/>
</dbReference>
<gene>
    <name evidence="1" type="ORF">SFRICE_028565</name>
</gene>
<protein>
    <submittedName>
        <fullName evidence="1">SFRICE_028565</fullName>
    </submittedName>
</protein>
<dbReference type="AlphaFoldDB" id="A0A2H1WV92"/>
<evidence type="ECO:0000313" key="1">
    <source>
        <dbReference type="EMBL" id="SOQ56989.1"/>
    </source>
</evidence>